<dbReference type="Pfam" id="PF13472">
    <property type="entry name" value="Lipase_GDSL_2"/>
    <property type="match status" value="1"/>
</dbReference>
<sequence>MAELPTPTQNPVPSDDIRDHVYAGGMLDKVATSTELTYTDRLGGVHYTVDGIKAEGDKVVEETRQNLIPLSKQYMTLADAQADIANIPEGSTTYVRSADGSSLADEYINNGGTLEATGRTMPSQAALDDVIGDVADINARTDGLQTSADSKYPYEILDKKGKCALFIDDNGGTNMPGGANAPNVDANIINTPKLNAITLNGDLYDVAEVDQNGRVFFATDIARGIKVYLGEPLHNHRGPLAGDYSAAGDSISAYGIAHSGSNAEGTSYSPCVRDQSWHAWASIITNGRLTLTGIYATGGYTVTEVLRDHIPQAIANGSTFCIVMCGRNDIVLSVDIDNVTIPAFITIFRKLRQAGIIPVVCTMSAQSNTGADSRRVAELKLNAWLRAYAMKYSLPLVDLHRYTVNPLTGNWTPGYNQDVSHPNGTGAKVMGQALADGLKEWTAPVFTARADEQVAAGLSQNLITNALFLTNDGTNPTDWTVTTAGTASITTDSAVKGNVWNITNQAAEIAVAVTAGQTIQLGFFVKTGSALFECYALAGGSSSTTYLAGIRDWKTAIDSFGYFSYEFVVPTGTTTVTLKINAGASQCSVAQMSLIKITEI</sequence>
<proteinExistence type="predicted"/>
<reference evidence="2 3" key="1">
    <citation type="submission" date="2024-04" db="EMBL/GenBank/DDBJ databases">
        <title>Two novel Raoultella species associated with bleeding cankers of broadleaf hosts, Raoultella scottia sp. nov. and Raoultella lignicola sp. nov.</title>
        <authorList>
            <person name="Brady C.L."/>
        </authorList>
    </citation>
    <scope>NUCLEOTIDE SEQUENCE [LARGE SCALE GENOMIC DNA]</scope>
    <source>
        <strain evidence="2 3">TW_WC1a.1</strain>
    </source>
</reference>
<feature type="domain" description="SGNH hydrolase-type esterase" evidence="1">
    <location>
        <begin position="247"/>
        <end position="428"/>
    </location>
</feature>
<comment type="caution">
    <text evidence="2">The sequence shown here is derived from an EMBL/GenBank/DDBJ whole genome shotgun (WGS) entry which is preliminary data.</text>
</comment>
<dbReference type="RefSeq" id="WP_331850864.1">
    <property type="nucleotide sequence ID" value="NZ_JARXNK020000097.1"/>
</dbReference>
<dbReference type="EC" id="3.1.-.-" evidence="2"/>
<keyword evidence="2" id="KW-0378">Hydrolase</keyword>
<evidence type="ECO:0000313" key="2">
    <source>
        <dbReference type="EMBL" id="MEL0550763.1"/>
    </source>
</evidence>
<dbReference type="Gene3D" id="3.40.50.1110">
    <property type="entry name" value="SGNH hydrolase"/>
    <property type="match status" value="1"/>
</dbReference>
<dbReference type="SUPFAM" id="SSF52266">
    <property type="entry name" value="SGNH hydrolase"/>
    <property type="match status" value="1"/>
</dbReference>
<protein>
    <submittedName>
        <fullName evidence="2">SGNH/GDSL hydrolase family protein</fullName>
        <ecNumber evidence="2">3.1.-.-</ecNumber>
    </submittedName>
</protein>
<dbReference type="InterPro" id="IPR036514">
    <property type="entry name" value="SGNH_hydro_sf"/>
</dbReference>
<name>A0ABU9F4G2_9ENTR</name>
<dbReference type="Proteomes" id="UP001312893">
    <property type="component" value="Unassembled WGS sequence"/>
</dbReference>
<evidence type="ECO:0000259" key="1">
    <source>
        <dbReference type="Pfam" id="PF13472"/>
    </source>
</evidence>
<dbReference type="GO" id="GO:0016787">
    <property type="term" value="F:hydrolase activity"/>
    <property type="evidence" value="ECO:0007669"/>
    <property type="project" value="UniProtKB-KW"/>
</dbReference>
<dbReference type="Gene3D" id="2.60.120.260">
    <property type="entry name" value="Galactose-binding domain-like"/>
    <property type="match status" value="1"/>
</dbReference>
<keyword evidence="3" id="KW-1185">Reference proteome</keyword>
<dbReference type="EMBL" id="JARXNK020000097">
    <property type="protein sequence ID" value="MEL0550763.1"/>
    <property type="molecule type" value="Genomic_DNA"/>
</dbReference>
<evidence type="ECO:0000313" key="3">
    <source>
        <dbReference type="Proteomes" id="UP001312893"/>
    </source>
</evidence>
<accession>A0ABU9F4G2</accession>
<organism evidence="2 3">
    <name type="scientific">Raoultella lignicola</name>
    <dbReference type="NCBI Taxonomy" id="3040939"/>
    <lineage>
        <taxon>Bacteria</taxon>
        <taxon>Pseudomonadati</taxon>
        <taxon>Pseudomonadota</taxon>
        <taxon>Gammaproteobacteria</taxon>
        <taxon>Enterobacterales</taxon>
        <taxon>Enterobacteriaceae</taxon>
        <taxon>Klebsiella/Raoultella group</taxon>
        <taxon>Raoultella</taxon>
    </lineage>
</organism>
<gene>
    <name evidence="2" type="ORF">QFI96_003495</name>
</gene>
<dbReference type="InterPro" id="IPR013830">
    <property type="entry name" value="SGNH_hydro"/>
</dbReference>